<dbReference type="AlphaFoldDB" id="A0A8T0PMK9"/>
<organism evidence="1 2">
    <name type="scientific">Panicum virgatum</name>
    <name type="common">Blackwell switchgrass</name>
    <dbReference type="NCBI Taxonomy" id="38727"/>
    <lineage>
        <taxon>Eukaryota</taxon>
        <taxon>Viridiplantae</taxon>
        <taxon>Streptophyta</taxon>
        <taxon>Embryophyta</taxon>
        <taxon>Tracheophyta</taxon>
        <taxon>Spermatophyta</taxon>
        <taxon>Magnoliopsida</taxon>
        <taxon>Liliopsida</taxon>
        <taxon>Poales</taxon>
        <taxon>Poaceae</taxon>
        <taxon>PACMAD clade</taxon>
        <taxon>Panicoideae</taxon>
        <taxon>Panicodae</taxon>
        <taxon>Paniceae</taxon>
        <taxon>Panicinae</taxon>
        <taxon>Panicum</taxon>
        <taxon>Panicum sect. Hiantes</taxon>
    </lineage>
</organism>
<name>A0A8T0PMK9_PANVG</name>
<comment type="caution">
    <text evidence="1">The sequence shown here is derived from an EMBL/GenBank/DDBJ whole genome shotgun (WGS) entry which is preliminary data.</text>
</comment>
<gene>
    <name evidence="1" type="ORF">PVAP13_8KG193445</name>
</gene>
<dbReference type="Proteomes" id="UP000823388">
    <property type="component" value="Chromosome 8K"/>
</dbReference>
<dbReference type="EMBL" id="CM029051">
    <property type="protein sequence ID" value="KAG2562850.1"/>
    <property type="molecule type" value="Genomic_DNA"/>
</dbReference>
<protein>
    <submittedName>
        <fullName evidence="1">Uncharacterized protein</fullName>
    </submittedName>
</protein>
<proteinExistence type="predicted"/>
<sequence length="170" mass="18715">MDFPPVIISQLNTFFSFPHPHPICHQGALPTVFAGWAWRRVGRIPLGRVTPLPPPLPPSRWPTAIQLPFGRCPTGLRMPCSSNIVVIQLLAKIRAPPTLVVAQPKPILASAYRASSTTTVVVQRRSRRLGLGRKHATQSAMVRGSAPIPEWIFGLQDTKLMFCIAAEVED</sequence>
<evidence type="ECO:0000313" key="2">
    <source>
        <dbReference type="Proteomes" id="UP000823388"/>
    </source>
</evidence>
<accession>A0A8T0PMK9</accession>
<evidence type="ECO:0000313" key="1">
    <source>
        <dbReference type="EMBL" id="KAG2562850.1"/>
    </source>
</evidence>
<reference evidence="1" key="1">
    <citation type="submission" date="2020-05" db="EMBL/GenBank/DDBJ databases">
        <title>WGS assembly of Panicum virgatum.</title>
        <authorList>
            <person name="Lovell J.T."/>
            <person name="Jenkins J."/>
            <person name="Shu S."/>
            <person name="Juenger T.E."/>
            <person name="Schmutz J."/>
        </authorList>
    </citation>
    <scope>NUCLEOTIDE SEQUENCE</scope>
    <source>
        <strain evidence="1">AP13</strain>
    </source>
</reference>
<keyword evidence="2" id="KW-1185">Reference proteome</keyword>